<evidence type="ECO:0000256" key="4">
    <source>
        <dbReference type="ARBA" id="ARBA00022898"/>
    </source>
</evidence>
<dbReference type="SUPFAM" id="SSF51419">
    <property type="entry name" value="PLP-binding barrel"/>
    <property type="match status" value="1"/>
</dbReference>
<evidence type="ECO:0000256" key="8">
    <source>
        <dbReference type="PIRSR" id="PIRSR600821-50"/>
    </source>
</evidence>
<dbReference type="SUPFAM" id="SSF50621">
    <property type="entry name" value="Alanine racemase C-terminal domain-like"/>
    <property type="match status" value="1"/>
</dbReference>
<dbReference type="GO" id="GO:0030170">
    <property type="term" value="F:pyridoxal phosphate binding"/>
    <property type="evidence" value="ECO:0007669"/>
    <property type="project" value="UniProtKB-UniRule"/>
</dbReference>
<comment type="function">
    <text evidence="7">Catalyzes the interconversion of L-alanine and D-alanine. May also act on other amino acids.</text>
</comment>
<dbReference type="PRINTS" id="PR00992">
    <property type="entry name" value="ALARACEMASE"/>
</dbReference>
<feature type="region of interest" description="Disordered" evidence="10">
    <location>
        <begin position="1"/>
        <end position="36"/>
    </location>
</feature>
<dbReference type="EC" id="5.1.1.1" evidence="3 7"/>
<evidence type="ECO:0000256" key="10">
    <source>
        <dbReference type="SAM" id="MobiDB-lite"/>
    </source>
</evidence>
<dbReference type="GO" id="GO:0008784">
    <property type="term" value="F:alanine racemase activity"/>
    <property type="evidence" value="ECO:0007669"/>
    <property type="project" value="UniProtKB-UniRule"/>
</dbReference>
<dbReference type="AlphaFoldDB" id="A0A1G8R6H9"/>
<evidence type="ECO:0000256" key="2">
    <source>
        <dbReference type="ARBA" id="ARBA00001933"/>
    </source>
</evidence>
<feature type="modified residue" description="N6-(pyridoxal phosphate)lysine" evidence="7 8">
    <location>
        <position position="75"/>
    </location>
</feature>
<dbReference type="SMART" id="SM01005">
    <property type="entry name" value="Ala_racemase_C"/>
    <property type="match status" value="1"/>
</dbReference>
<feature type="binding site" evidence="7 9">
    <location>
        <position position="173"/>
    </location>
    <ligand>
        <name>substrate</name>
    </ligand>
</feature>
<comment type="similarity">
    <text evidence="7">Belongs to the alanine racemase family.</text>
</comment>
<keyword evidence="4 7" id="KW-0663">Pyridoxal phosphate</keyword>
<dbReference type="GO" id="GO:0005829">
    <property type="term" value="C:cytosol"/>
    <property type="evidence" value="ECO:0007669"/>
    <property type="project" value="TreeGrafter"/>
</dbReference>
<organism evidence="12 13">
    <name type="scientific">Rhodococcus triatomae</name>
    <dbReference type="NCBI Taxonomy" id="300028"/>
    <lineage>
        <taxon>Bacteria</taxon>
        <taxon>Bacillati</taxon>
        <taxon>Actinomycetota</taxon>
        <taxon>Actinomycetes</taxon>
        <taxon>Mycobacteriales</taxon>
        <taxon>Nocardiaceae</taxon>
        <taxon>Rhodococcus</taxon>
    </lineage>
</organism>
<dbReference type="Gene3D" id="3.20.20.10">
    <property type="entry name" value="Alanine racemase"/>
    <property type="match status" value="1"/>
</dbReference>
<protein>
    <recommendedName>
        <fullName evidence="6 7">Alanine racemase</fullName>
        <ecNumber evidence="3 7">5.1.1.1</ecNumber>
    </recommendedName>
</protein>
<dbReference type="FunFam" id="3.20.20.10:FF:000002">
    <property type="entry name" value="Alanine racemase"/>
    <property type="match status" value="1"/>
</dbReference>
<dbReference type="Pfam" id="PF01168">
    <property type="entry name" value="Ala_racemase_N"/>
    <property type="match status" value="1"/>
</dbReference>
<dbReference type="HAMAP" id="MF_01201">
    <property type="entry name" value="Ala_racemase"/>
    <property type="match status" value="1"/>
</dbReference>
<reference evidence="12 13" key="1">
    <citation type="submission" date="2016-10" db="EMBL/GenBank/DDBJ databases">
        <authorList>
            <person name="de Groot N.N."/>
        </authorList>
    </citation>
    <scope>NUCLEOTIDE SEQUENCE [LARGE SCALE GENOMIC DNA]</scope>
    <source>
        <strain evidence="12 13">DSM 44892</strain>
    </source>
</reference>
<feature type="binding site" evidence="7 9">
    <location>
        <position position="352"/>
    </location>
    <ligand>
        <name>substrate</name>
    </ligand>
</feature>
<dbReference type="UniPathway" id="UPA00042">
    <property type="reaction ID" value="UER00497"/>
</dbReference>
<comment type="cofactor">
    <cofactor evidence="2 7 8">
        <name>pyridoxal 5'-phosphate</name>
        <dbReference type="ChEBI" id="CHEBI:597326"/>
    </cofactor>
</comment>
<evidence type="ECO:0000256" key="6">
    <source>
        <dbReference type="ARBA" id="ARBA00072221"/>
    </source>
</evidence>
<evidence type="ECO:0000259" key="11">
    <source>
        <dbReference type="SMART" id="SM01005"/>
    </source>
</evidence>
<feature type="domain" description="Alanine racemase C-terminal" evidence="11">
    <location>
        <begin position="283"/>
        <end position="412"/>
    </location>
</feature>
<accession>A0A1G8R6H9</accession>
<dbReference type="InterPro" id="IPR001608">
    <property type="entry name" value="Ala_racemase_N"/>
</dbReference>
<dbReference type="EMBL" id="FNDN01000017">
    <property type="protein sequence ID" value="SDJ12185.1"/>
    <property type="molecule type" value="Genomic_DNA"/>
</dbReference>
<dbReference type="PANTHER" id="PTHR30511:SF0">
    <property type="entry name" value="ALANINE RACEMASE, CATABOLIC-RELATED"/>
    <property type="match status" value="1"/>
</dbReference>
<dbReference type="GO" id="GO:0009252">
    <property type="term" value="P:peptidoglycan biosynthetic process"/>
    <property type="evidence" value="ECO:0007669"/>
    <property type="project" value="TreeGrafter"/>
</dbReference>
<evidence type="ECO:0000256" key="9">
    <source>
        <dbReference type="PIRSR" id="PIRSR600821-52"/>
    </source>
</evidence>
<name>A0A1G8R6H9_9NOCA</name>
<dbReference type="Gene3D" id="2.40.37.10">
    <property type="entry name" value="Lyase, Ornithine Decarboxylase, Chain A, domain 1"/>
    <property type="match status" value="1"/>
</dbReference>
<evidence type="ECO:0000313" key="13">
    <source>
        <dbReference type="Proteomes" id="UP000183263"/>
    </source>
</evidence>
<feature type="active site" description="Proton acceptor; specific for L-alanine" evidence="7">
    <location>
        <position position="304"/>
    </location>
</feature>
<dbReference type="Proteomes" id="UP000183263">
    <property type="component" value="Unassembled WGS sequence"/>
</dbReference>
<dbReference type="FunFam" id="2.40.37.10:FF:000015">
    <property type="entry name" value="Alanine racemase"/>
    <property type="match status" value="1"/>
</dbReference>
<dbReference type="InterPro" id="IPR000821">
    <property type="entry name" value="Ala_racemase"/>
</dbReference>
<gene>
    <name evidence="12" type="ORF">SAMN05444695_11710</name>
</gene>
<proteinExistence type="inferred from homology"/>
<keyword evidence="5 7" id="KW-0413">Isomerase</keyword>
<sequence>MSAPRDPARPPRAYPVAVSRTMTLTEADPSDEPKYEAGSVVAPQIEAVIDLDAVAHNVRILREHAAGSALMAVVKADGYNHGAVPVARAAIAAGADELGVTTVAEALELRAAGIDVPVLSWLHTVDAHYDPAIEADVELGVSSPRHLEAVVAAARRTGRTATVTVKVDTGLNRNGVARTEWDDFVPVLVRSLAEGAVRLRGVFSHLAHADEPHHEVIDAQRDRLDSAVADLRRQGVRPEVVHLSNSAATLTRPDLRFDMVRPGIALYGLSPAPEIGDFGLRPVMTMRSRVALVKKVPAGEGVSYGHTWTAPRDTVVALLPVGYADGLPRTLSGRFEVQIGDRRRPAVGRVCMDQVVVDLGPDGGGVREGDVAYFFGNGDHGEPGAQAWADTLGTIHYEIVCGVKGRTVRTYVGSAGVHSAGGVDRNA</sequence>
<dbReference type="NCBIfam" id="TIGR00492">
    <property type="entry name" value="alr"/>
    <property type="match status" value="1"/>
</dbReference>
<evidence type="ECO:0000256" key="3">
    <source>
        <dbReference type="ARBA" id="ARBA00013089"/>
    </source>
</evidence>
<dbReference type="InterPro" id="IPR029066">
    <property type="entry name" value="PLP-binding_barrel"/>
</dbReference>
<feature type="active site" description="Proton acceptor; specific for D-alanine" evidence="7">
    <location>
        <position position="75"/>
    </location>
</feature>
<dbReference type="PANTHER" id="PTHR30511">
    <property type="entry name" value="ALANINE RACEMASE"/>
    <property type="match status" value="1"/>
</dbReference>
<evidence type="ECO:0000256" key="5">
    <source>
        <dbReference type="ARBA" id="ARBA00023235"/>
    </source>
</evidence>
<evidence type="ECO:0000313" key="12">
    <source>
        <dbReference type="EMBL" id="SDJ12185.1"/>
    </source>
</evidence>
<dbReference type="Pfam" id="PF00842">
    <property type="entry name" value="Ala_racemase_C"/>
    <property type="match status" value="1"/>
</dbReference>
<dbReference type="InterPro" id="IPR011079">
    <property type="entry name" value="Ala_racemase_C"/>
</dbReference>
<comment type="pathway">
    <text evidence="7">Amino-acid biosynthesis; D-alanine biosynthesis; D-alanine from L-alanine: step 1/1.</text>
</comment>
<comment type="catalytic activity">
    <reaction evidence="1 7">
        <text>L-alanine = D-alanine</text>
        <dbReference type="Rhea" id="RHEA:20249"/>
        <dbReference type="ChEBI" id="CHEBI:57416"/>
        <dbReference type="ChEBI" id="CHEBI:57972"/>
        <dbReference type="EC" id="5.1.1.1"/>
    </reaction>
</comment>
<evidence type="ECO:0000256" key="1">
    <source>
        <dbReference type="ARBA" id="ARBA00000316"/>
    </source>
</evidence>
<dbReference type="GO" id="GO:0030632">
    <property type="term" value="P:D-alanine biosynthetic process"/>
    <property type="evidence" value="ECO:0007669"/>
    <property type="project" value="UniProtKB-UniRule"/>
</dbReference>
<dbReference type="InterPro" id="IPR009006">
    <property type="entry name" value="Ala_racemase/Decarboxylase_C"/>
</dbReference>
<dbReference type="CDD" id="cd00430">
    <property type="entry name" value="PLPDE_III_AR"/>
    <property type="match status" value="1"/>
</dbReference>
<keyword evidence="13" id="KW-1185">Reference proteome</keyword>
<evidence type="ECO:0000256" key="7">
    <source>
        <dbReference type="HAMAP-Rule" id="MF_01201"/>
    </source>
</evidence>